<reference evidence="1 2" key="1">
    <citation type="journal article" date="2019" name="Commun. Biol.">
        <title>The bagworm genome reveals a unique fibroin gene that provides high tensile strength.</title>
        <authorList>
            <person name="Kono N."/>
            <person name="Nakamura H."/>
            <person name="Ohtoshi R."/>
            <person name="Tomita M."/>
            <person name="Numata K."/>
            <person name="Arakawa K."/>
        </authorList>
    </citation>
    <scope>NUCLEOTIDE SEQUENCE [LARGE SCALE GENOMIC DNA]</scope>
</reference>
<protein>
    <submittedName>
        <fullName evidence="1">Uncharacterized protein</fullName>
    </submittedName>
</protein>
<dbReference type="AlphaFoldDB" id="A0A4C1UTY2"/>
<comment type="caution">
    <text evidence="1">The sequence shown here is derived from an EMBL/GenBank/DDBJ whole genome shotgun (WGS) entry which is preliminary data.</text>
</comment>
<accession>A0A4C1UTY2</accession>
<organism evidence="1 2">
    <name type="scientific">Eumeta variegata</name>
    <name type="common">Bagworm moth</name>
    <name type="synonym">Eumeta japonica</name>
    <dbReference type="NCBI Taxonomy" id="151549"/>
    <lineage>
        <taxon>Eukaryota</taxon>
        <taxon>Metazoa</taxon>
        <taxon>Ecdysozoa</taxon>
        <taxon>Arthropoda</taxon>
        <taxon>Hexapoda</taxon>
        <taxon>Insecta</taxon>
        <taxon>Pterygota</taxon>
        <taxon>Neoptera</taxon>
        <taxon>Endopterygota</taxon>
        <taxon>Lepidoptera</taxon>
        <taxon>Glossata</taxon>
        <taxon>Ditrysia</taxon>
        <taxon>Tineoidea</taxon>
        <taxon>Psychidae</taxon>
        <taxon>Oiketicinae</taxon>
        <taxon>Eumeta</taxon>
    </lineage>
</organism>
<name>A0A4C1UTY2_EUMVA</name>
<keyword evidence="2" id="KW-1185">Reference proteome</keyword>
<sequence length="107" mass="11963">MCLRTSRRHVVANSDLTPRTSRIAALCVRSLLDLSPSRSVQFRDNPIPFRRFLLAYRSAGSAVKNTYPSDAAKGKRVRAPAGLFVARVERDAASDMDNYSLQPRIIK</sequence>
<proteinExistence type="predicted"/>
<gene>
    <name evidence="1" type="ORF">EVAR_18375_1</name>
</gene>
<dbReference type="Proteomes" id="UP000299102">
    <property type="component" value="Unassembled WGS sequence"/>
</dbReference>
<evidence type="ECO:0000313" key="1">
    <source>
        <dbReference type="EMBL" id="GBP29895.1"/>
    </source>
</evidence>
<evidence type="ECO:0000313" key="2">
    <source>
        <dbReference type="Proteomes" id="UP000299102"/>
    </source>
</evidence>
<dbReference type="EMBL" id="BGZK01000226">
    <property type="protein sequence ID" value="GBP29895.1"/>
    <property type="molecule type" value="Genomic_DNA"/>
</dbReference>